<name>A0A8J6Y0W9_9CYAN</name>
<keyword evidence="2" id="KW-1185">Reference proteome</keyword>
<organism evidence="1 2">
    <name type="scientific">Iningainema tapete BLCC-T55</name>
    <dbReference type="NCBI Taxonomy" id="2748662"/>
    <lineage>
        <taxon>Bacteria</taxon>
        <taxon>Bacillati</taxon>
        <taxon>Cyanobacteriota</taxon>
        <taxon>Cyanophyceae</taxon>
        <taxon>Nostocales</taxon>
        <taxon>Scytonemataceae</taxon>
        <taxon>Iningainema tapete</taxon>
    </lineage>
</organism>
<reference evidence="1" key="1">
    <citation type="submission" date="2020-09" db="EMBL/GenBank/DDBJ databases">
        <title>Iningainema tapete sp. nov. (Scytonemataceae, Cyanobacteria) from greenhouses in central Florida (USA) produces two types of nodularin with biosynthetic potential for microcystin-LR and anabaenopeptins.</title>
        <authorList>
            <person name="Berthold D.E."/>
            <person name="Lefler F.W."/>
            <person name="Huang I.-S."/>
            <person name="Abdulla H."/>
            <person name="Zimba P.V."/>
            <person name="Laughinghouse H.D. IV."/>
        </authorList>
    </citation>
    <scope>NUCLEOTIDE SEQUENCE</scope>
    <source>
        <strain evidence="1">BLCCT55</strain>
    </source>
</reference>
<sequence length="464" mass="52055">MLVKPKFKYNILSLSERYRSPTDRYAAGKALREGVPRSSHGEWNPPAERLDPITLLEKSSQGRLPNLVPLRYGRMLKSPFTFLRGAAIVMAADLGTTPTTGIQVQACGDCHLLNFGGYATPERNLVFDVNDFDETLPAPWEWDIKRLATSVVVAGRHINLSAKNCEKAARTAVCSYREHMAKYAQMGAMDVWYSRIDARALHNLVPDVNNRQRVDYVAKALTRTSAQALPKLTEVVHGKWRITENPPLMYHLPPDDLLEEEVESVYQLYLQTVRDDLHVLLDRFRLVDIAIKVVGVGSVGTRCFVALLMAEDNEPLFLQMKEANNSVFEPYINKSIYQNHGQRVVAGQRLMQAASDIFLGWTRSERGHDFYVRQLRDMKVAVDIEDLSASELIGYSGLCGWALARAHARSGDPVMISGYMGKSDSFDRAIANFAVAYADQTERDHQALVAAVKSGRIQVIEENV</sequence>
<dbReference type="AlphaFoldDB" id="A0A8J6Y0W9"/>
<evidence type="ECO:0000313" key="1">
    <source>
        <dbReference type="EMBL" id="MBD2777133.1"/>
    </source>
</evidence>
<evidence type="ECO:0000313" key="2">
    <source>
        <dbReference type="Proteomes" id="UP000629098"/>
    </source>
</evidence>
<dbReference type="PANTHER" id="PTHR39441:SF1">
    <property type="entry name" value="DUF2252 DOMAIN-CONTAINING PROTEIN"/>
    <property type="match status" value="1"/>
</dbReference>
<gene>
    <name evidence="1" type="ORF">ICL16_35100</name>
</gene>
<comment type="caution">
    <text evidence="1">The sequence shown here is derived from an EMBL/GenBank/DDBJ whole genome shotgun (WGS) entry which is preliminary data.</text>
</comment>
<dbReference type="Proteomes" id="UP000629098">
    <property type="component" value="Unassembled WGS sequence"/>
</dbReference>
<dbReference type="PANTHER" id="PTHR39441">
    <property type="entry name" value="DUF2252 DOMAIN-CONTAINING PROTEIN"/>
    <property type="match status" value="1"/>
</dbReference>
<accession>A0A8J6Y0W9</accession>
<dbReference type="Pfam" id="PF10009">
    <property type="entry name" value="DUF2252"/>
    <property type="match status" value="1"/>
</dbReference>
<dbReference type="RefSeq" id="WP_190836206.1">
    <property type="nucleotide sequence ID" value="NZ_CAWPPI010000106.1"/>
</dbReference>
<dbReference type="InterPro" id="IPR018721">
    <property type="entry name" value="DUF2252"/>
</dbReference>
<proteinExistence type="predicted"/>
<dbReference type="EMBL" id="JACXAE010000106">
    <property type="protein sequence ID" value="MBD2777133.1"/>
    <property type="molecule type" value="Genomic_DNA"/>
</dbReference>
<protein>
    <submittedName>
        <fullName evidence="1">DUF2252 domain-containing protein</fullName>
    </submittedName>
</protein>